<organism evidence="1">
    <name type="scientific">Culex pipiens</name>
    <name type="common">House mosquito</name>
    <dbReference type="NCBI Taxonomy" id="7175"/>
    <lineage>
        <taxon>Eukaryota</taxon>
        <taxon>Metazoa</taxon>
        <taxon>Ecdysozoa</taxon>
        <taxon>Arthropoda</taxon>
        <taxon>Hexapoda</taxon>
        <taxon>Insecta</taxon>
        <taxon>Pterygota</taxon>
        <taxon>Neoptera</taxon>
        <taxon>Endopterygota</taxon>
        <taxon>Diptera</taxon>
        <taxon>Nematocera</taxon>
        <taxon>Culicoidea</taxon>
        <taxon>Culicidae</taxon>
        <taxon>Culicinae</taxon>
        <taxon>Culicini</taxon>
        <taxon>Culex</taxon>
        <taxon>Culex</taxon>
    </lineage>
</organism>
<dbReference type="EMBL" id="HBUE01234300">
    <property type="protein sequence ID" value="CAG6546317.1"/>
    <property type="molecule type" value="Transcribed_RNA"/>
</dbReference>
<protein>
    <submittedName>
        <fullName evidence="1">(northern house mosquito) hypothetical protein</fullName>
    </submittedName>
</protein>
<reference evidence="1" key="1">
    <citation type="submission" date="2021-05" db="EMBL/GenBank/DDBJ databases">
        <authorList>
            <person name="Alioto T."/>
            <person name="Alioto T."/>
            <person name="Gomez Garrido J."/>
        </authorList>
    </citation>
    <scope>NUCLEOTIDE SEQUENCE</scope>
</reference>
<name>A0A8D8I5W0_CULPI</name>
<dbReference type="AlphaFoldDB" id="A0A8D8I5W0"/>
<accession>A0A8D8I5W0</accession>
<proteinExistence type="predicted"/>
<evidence type="ECO:0000313" key="1">
    <source>
        <dbReference type="EMBL" id="CAG6546317.1"/>
    </source>
</evidence>
<dbReference type="EMBL" id="HBUE01341186">
    <property type="protein sequence ID" value="CAG6598492.1"/>
    <property type="molecule type" value="Transcribed_RNA"/>
</dbReference>
<sequence length="103" mass="11770">MVQNFLQILFGNAHQQVGPFHFLAPVNLPDVVGRVLRHKLVQKIHQIYVVTFSAIDGTSQRSYQLNQGAGGFRHINRKWSIILLGFSLQGEDPVPLLLQKRRR</sequence>